<name>A0ACB8WKQ5_9TELE</name>
<organism evidence="1 2">
    <name type="scientific">Scortum barcoo</name>
    <name type="common">barcoo grunter</name>
    <dbReference type="NCBI Taxonomy" id="214431"/>
    <lineage>
        <taxon>Eukaryota</taxon>
        <taxon>Metazoa</taxon>
        <taxon>Chordata</taxon>
        <taxon>Craniata</taxon>
        <taxon>Vertebrata</taxon>
        <taxon>Euteleostomi</taxon>
        <taxon>Actinopterygii</taxon>
        <taxon>Neopterygii</taxon>
        <taxon>Teleostei</taxon>
        <taxon>Neoteleostei</taxon>
        <taxon>Acanthomorphata</taxon>
        <taxon>Eupercaria</taxon>
        <taxon>Centrarchiformes</taxon>
        <taxon>Terapontoidei</taxon>
        <taxon>Terapontidae</taxon>
        <taxon>Scortum</taxon>
    </lineage>
</organism>
<protein>
    <submittedName>
        <fullName evidence="1">Uncharacterized protein</fullName>
    </submittedName>
</protein>
<keyword evidence="2" id="KW-1185">Reference proteome</keyword>
<evidence type="ECO:0000313" key="1">
    <source>
        <dbReference type="EMBL" id="KAI3368411.1"/>
    </source>
</evidence>
<accession>A0ACB8WKQ5</accession>
<feature type="non-terminal residue" evidence="1">
    <location>
        <position position="24"/>
    </location>
</feature>
<reference evidence="1" key="1">
    <citation type="submission" date="2022-04" db="EMBL/GenBank/DDBJ databases">
        <title>Jade perch genome.</title>
        <authorList>
            <person name="Chao B."/>
        </authorList>
    </citation>
    <scope>NUCLEOTIDE SEQUENCE</scope>
    <source>
        <strain evidence="1">CB-2022</strain>
    </source>
</reference>
<dbReference type="EMBL" id="CM041538">
    <property type="protein sequence ID" value="KAI3368411.1"/>
    <property type="molecule type" value="Genomic_DNA"/>
</dbReference>
<evidence type="ECO:0000313" key="2">
    <source>
        <dbReference type="Proteomes" id="UP000831701"/>
    </source>
</evidence>
<dbReference type="Proteomes" id="UP000831701">
    <property type="component" value="Chromosome 8"/>
</dbReference>
<gene>
    <name evidence="1" type="ORF">L3Q82_025375</name>
</gene>
<comment type="caution">
    <text evidence="1">The sequence shown here is derived from an EMBL/GenBank/DDBJ whole genome shotgun (WGS) entry which is preliminary data.</text>
</comment>
<proteinExistence type="predicted"/>
<sequence length="24" mass="2682">MVGMVGMVRYIRIIVPGVGQTYLE</sequence>